<evidence type="ECO:0000256" key="6">
    <source>
        <dbReference type="HAMAP-Rule" id="MF_01114"/>
    </source>
</evidence>
<dbReference type="eggNOG" id="COG2137">
    <property type="taxonomic scope" value="Bacteria"/>
</dbReference>
<dbReference type="PANTHER" id="PTHR33602:SF1">
    <property type="entry name" value="REGULATORY PROTEIN RECX FAMILY PROTEIN"/>
    <property type="match status" value="1"/>
</dbReference>
<comment type="function">
    <text evidence="1 6">Modulates RecA activity.</text>
</comment>
<dbReference type="InterPro" id="IPR053924">
    <property type="entry name" value="RecX_HTH_2nd"/>
</dbReference>
<sequence>MKITKIEVQKHHKDRYSIYLDDEYAFPVAESVLIQFVLAKGQELTEAEVTKIKNADNNAKAYSRALDYLSHQLRSVKEVKNDLYDKDYSTPVIQNVIAKLKTLNYLDDENFTRSLIRTDIRIAKKGPRTIAGKLRQKGIDAPMIDMAMADEYPLETQVDNALAWVEKLSQHTGGKSFFALQQKIKQNLLQKGFDMDVIKAALDAADLQKDSRDEQDALTKAGDKLWRRYATLPQGKQKIKQTLYRKGFAIDDIQHYLDEKAEADA</sequence>
<dbReference type="Pfam" id="PF21981">
    <property type="entry name" value="RecX_HTH3"/>
    <property type="match status" value="2"/>
</dbReference>
<dbReference type="InterPro" id="IPR003783">
    <property type="entry name" value="Regulatory_RecX"/>
</dbReference>
<evidence type="ECO:0000259" key="8">
    <source>
        <dbReference type="Pfam" id="PF21981"/>
    </source>
</evidence>
<evidence type="ECO:0000313" key="11">
    <source>
        <dbReference type="Proteomes" id="UP000051236"/>
    </source>
</evidence>
<evidence type="ECO:0000256" key="1">
    <source>
        <dbReference type="ARBA" id="ARBA00003529"/>
    </source>
</evidence>
<comment type="subcellular location">
    <subcellularLocation>
        <location evidence="2 6">Cytoplasm</location>
    </subcellularLocation>
</comment>
<dbReference type="Gene3D" id="1.10.10.10">
    <property type="entry name" value="Winged helix-like DNA-binding domain superfamily/Winged helix DNA-binding domain"/>
    <property type="match status" value="4"/>
</dbReference>
<dbReference type="RefSeq" id="WP_057002876.1">
    <property type="nucleotide sequence ID" value="NZ_AZGA01000078.1"/>
</dbReference>
<keyword evidence="5 6" id="KW-0963">Cytoplasm</keyword>
<dbReference type="NCBIfam" id="NF010733">
    <property type="entry name" value="PRK14135.1"/>
    <property type="match status" value="1"/>
</dbReference>
<evidence type="ECO:0000256" key="4">
    <source>
        <dbReference type="ARBA" id="ARBA00018111"/>
    </source>
</evidence>
<dbReference type="HAMAP" id="MF_01114">
    <property type="entry name" value="RecX"/>
    <property type="match status" value="1"/>
</dbReference>
<dbReference type="PANTHER" id="PTHR33602">
    <property type="entry name" value="REGULATORY PROTEIN RECX FAMILY PROTEIN"/>
    <property type="match status" value="1"/>
</dbReference>
<dbReference type="PATRIC" id="fig|1423734.3.peg.766"/>
<dbReference type="Pfam" id="PF21982">
    <property type="entry name" value="RecX_HTH1"/>
    <property type="match status" value="1"/>
</dbReference>
<dbReference type="InterPro" id="IPR036388">
    <property type="entry name" value="WH-like_DNA-bd_sf"/>
</dbReference>
<dbReference type="GO" id="GO:0005737">
    <property type="term" value="C:cytoplasm"/>
    <property type="evidence" value="ECO:0007669"/>
    <property type="project" value="UniProtKB-SubCell"/>
</dbReference>
<proteinExistence type="inferred from homology"/>
<feature type="domain" description="RecX third three-helical" evidence="8">
    <location>
        <begin position="155"/>
        <end position="202"/>
    </location>
</feature>
<dbReference type="STRING" id="1423734.FC83_GL000759"/>
<evidence type="ECO:0000259" key="9">
    <source>
        <dbReference type="Pfam" id="PF21982"/>
    </source>
</evidence>
<organism evidence="10 11">
    <name type="scientific">Agrilactobacillus composti DSM 18527 = JCM 14202</name>
    <dbReference type="NCBI Taxonomy" id="1423734"/>
    <lineage>
        <taxon>Bacteria</taxon>
        <taxon>Bacillati</taxon>
        <taxon>Bacillota</taxon>
        <taxon>Bacilli</taxon>
        <taxon>Lactobacillales</taxon>
        <taxon>Lactobacillaceae</taxon>
        <taxon>Agrilactobacillus</taxon>
    </lineage>
</organism>
<accession>A0A0R1XMG6</accession>
<dbReference type="EMBL" id="AZGA01000078">
    <property type="protein sequence ID" value="KRM31463.1"/>
    <property type="molecule type" value="Genomic_DNA"/>
</dbReference>
<dbReference type="AlphaFoldDB" id="A0A0R1XMG6"/>
<evidence type="ECO:0000313" key="10">
    <source>
        <dbReference type="EMBL" id="KRM31463.1"/>
    </source>
</evidence>
<dbReference type="InterPro" id="IPR053925">
    <property type="entry name" value="RecX_HTH_3rd"/>
</dbReference>
<protein>
    <recommendedName>
        <fullName evidence="4 6">Regulatory protein RecX</fullName>
    </recommendedName>
</protein>
<feature type="domain" description="RecX second three-helical" evidence="7">
    <location>
        <begin position="107"/>
        <end position="148"/>
    </location>
</feature>
<dbReference type="InterPro" id="IPR053926">
    <property type="entry name" value="RecX_HTH_1st"/>
</dbReference>
<comment type="similarity">
    <text evidence="3 6">Belongs to the RecX family.</text>
</comment>
<name>A0A0R1XMG6_9LACO</name>
<gene>
    <name evidence="6" type="primary">recX</name>
    <name evidence="10" type="ORF">FC83_GL000759</name>
</gene>
<evidence type="ECO:0000256" key="5">
    <source>
        <dbReference type="ARBA" id="ARBA00022490"/>
    </source>
</evidence>
<reference evidence="10 11" key="1">
    <citation type="journal article" date="2015" name="Genome Announc.">
        <title>Expanding the biotechnology potential of lactobacilli through comparative genomics of 213 strains and associated genera.</title>
        <authorList>
            <person name="Sun Z."/>
            <person name="Harris H.M."/>
            <person name="McCann A."/>
            <person name="Guo C."/>
            <person name="Argimon S."/>
            <person name="Zhang W."/>
            <person name="Yang X."/>
            <person name="Jeffery I.B."/>
            <person name="Cooney J.C."/>
            <person name="Kagawa T.F."/>
            <person name="Liu W."/>
            <person name="Song Y."/>
            <person name="Salvetti E."/>
            <person name="Wrobel A."/>
            <person name="Rasinkangas P."/>
            <person name="Parkhill J."/>
            <person name="Rea M.C."/>
            <person name="O'Sullivan O."/>
            <person name="Ritari J."/>
            <person name="Douillard F.P."/>
            <person name="Paul Ross R."/>
            <person name="Yang R."/>
            <person name="Briner A.E."/>
            <person name="Felis G.E."/>
            <person name="de Vos W.M."/>
            <person name="Barrangou R."/>
            <person name="Klaenhammer T.R."/>
            <person name="Caufield P.W."/>
            <person name="Cui Y."/>
            <person name="Zhang H."/>
            <person name="O'Toole P.W."/>
        </authorList>
    </citation>
    <scope>NUCLEOTIDE SEQUENCE [LARGE SCALE GENOMIC DNA]</scope>
    <source>
        <strain evidence="10 11">DSM 18527</strain>
    </source>
</reference>
<dbReference type="GO" id="GO:0006282">
    <property type="term" value="P:regulation of DNA repair"/>
    <property type="evidence" value="ECO:0007669"/>
    <property type="project" value="UniProtKB-UniRule"/>
</dbReference>
<feature type="domain" description="RecX first three-helical" evidence="9">
    <location>
        <begin position="61"/>
        <end position="100"/>
    </location>
</feature>
<dbReference type="Pfam" id="PF02631">
    <property type="entry name" value="RecX_HTH2"/>
    <property type="match status" value="1"/>
</dbReference>
<evidence type="ECO:0000259" key="7">
    <source>
        <dbReference type="Pfam" id="PF02631"/>
    </source>
</evidence>
<evidence type="ECO:0000256" key="2">
    <source>
        <dbReference type="ARBA" id="ARBA00004496"/>
    </source>
</evidence>
<dbReference type="Proteomes" id="UP000051236">
    <property type="component" value="Unassembled WGS sequence"/>
</dbReference>
<keyword evidence="11" id="KW-1185">Reference proteome</keyword>
<feature type="domain" description="RecX third three-helical" evidence="8">
    <location>
        <begin position="213"/>
        <end position="257"/>
    </location>
</feature>
<evidence type="ECO:0000256" key="3">
    <source>
        <dbReference type="ARBA" id="ARBA00009695"/>
    </source>
</evidence>
<comment type="caution">
    <text evidence="10">The sequence shown here is derived from an EMBL/GenBank/DDBJ whole genome shotgun (WGS) entry which is preliminary data.</text>
</comment>